<protein>
    <submittedName>
        <fullName evidence="1">Uncharacterized protein</fullName>
    </submittedName>
</protein>
<proteinExistence type="predicted"/>
<name>A0A0F9VYR8_9ZZZZ</name>
<organism evidence="1">
    <name type="scientific">marine sediment metagenome</name>
    <dbReference type="NCBI Taxonomy" id="412755"/>
    <lineage>
        <taxon>unclassified sequences</taxon>
        <taxon>metagenomes</taxon>
        <taxon>ecological metagenomes</taxon>
    </lineage>
</organism>
<gene>
    <name evidence="1" type="ORF">LCGC14_0426460</name>
</gene>
<reference evidence="1" key="1">
    <citation type="journal article" date="2015" name="Nature">
        <title>Complex archaea that bridge the gap between prokaryotes and eukaryotes.</title>
        <authorList>
            <person name="Spang A."/>
            <person name="Saw J.H."/>
            <person name="Jorgensen S.L."/>
            <person name="Zaremba-Niedzwiedzka K."/>
            <person name="Martijn J."/>
            <person name="Lind A.E."/>
            <person name="van Eijk R."/>
            <person name="Schleper C."/>
            <person name="Guy L."/>
            <person name="Ettema T.J."/>
        </authorList>
    </citation>
    <scope>NUCLEOTIDE SEQUENCE</scope>
</reference>
<comment type="caution">
    <text evidence="1">The sequence shown here is derived from an EMBL/GenBank/DDBJ whole genome shotgun (WGS) entry which is preliminary data.</text>
</comment>
<dbReference type="EMBL" id="LAZR01000395">
    <property type="protein sequence ID" value="KKN70863.1"/>
    <property type="molecule type" value="Genomic_DNA"/>
</dbReference>
<accession>A0A0F9VYR8</accession>
<sequence>MKVVIEININNMSENTEGPFVRSQVTRTLEVGGAEPTKVVSELIIAMEKQCWKFNQDSSIVPLSGATHTQRTVEGDMLSEQKNIEDFRDKIECDYRSVTLWSGSLGGCFGSILCHELHHGGVGDGLHFKALAQKWDISVSFLGKVIADHCDRLCGV</sequence>
<dbReference type="AlphaFoldDB" id="A0A0F9VYR8"/>
<evidence type="ECO:0000313" key="1">
    <source>
        <dbReference type="EMBL" id="KKN70863.1"/>
    </source>
</evidence>